<protein>
    <submittedName>
        <fullName evidence="2">Uncharacterized protein</fullName>
    </submittedName>
</protein>
<accession>A0ABV7E458</accession>
<dbReference type="RefSeq" id="WP_336925336.1">
    <property type="nucleotide sequence ID" value="NZ_JBANRO010000003.1"/>
</dbReference>
<evidence type="ECO:0000313" key="3">
    <source>
        <dbReference type="Proteomes" id="UP001595456"/>
    </source>
</evidence>
<proteinExistence type="predicted"/>
<keyword evidence="3" id="KW-1185">Reference proteome</keyword>
<sequence>MSLLPRAASSVFLSPTSERDRQAHERSWLRHVVDHLPPPPPEAEALRARHRANEMAVLGYCSFDLLEELPERPRWR</sequence>
<organism evidence="2 3">
    <name type="scientific">Alteraurantiacibacter palmitatis</name>
    <dbReference type="NCBI Taxonomy" id="2054628"/>
    <lineage>
        <taxon>Bacteria</taxon>
        <taxon>Pseudomonadati</taxon>
        <taxon>Pseudomonadota</taxon>
        <taxon>Alphaproteobacteria</taxon>
        <taxon>Sphingomonadales</taxon>
        <taxon>Erythrobacteraceae</taxon>
        <taxon>Alteraurantiacibacter</taxon>
    </lineage>
</organism>
<dbReference type="EMBL" id="JBHRST010000009">
    <property type="protein sequence ID" value="MFC3097504.1"/>
    <property type="molecule type" value="Genomic_DNA"/>
</dbReference>
<evidence type="ECO:0000256" key="1">
    <source>
        <dbReference type="SAM" id="MobiDB-lite"/>
    </source>
</evidence>
<dbReference type="Proteomes" id="UP001595456">
    <property type="component" value="Unassembled WGS sequence"/>
</dbReference>
<reference evidence="3" key="1">
    <citation type="journal article" date="2019" name="Int. J. Syst. Evol. Microbiol.">
        <title>The Global Catalogue of Microorganisms (GCM) 10K type strain sequencing project: providing services to taxonomists for standard genome sequencing and annotation.</title>
        <authorList>
            <consortium name="The Broad Institute Genomics Platform"/>
            <consortium name="The Broad Institute Genome Sequencing Center for Infectious Disease"/>
            <person name="Wu L."/>
            <person name="Ma J."/>
        </authorList>
    </citation>
    <scope>NUCLEOTIDE SEQUENCE [LARGE SCALE GENOMIC DNA]</scope>
    <source>
        <strain evidence="3">KCTC 52607</strain>
    </source>
</reference>
<evidence type="ECO:0000313" key="2">
    <source>
        <dbReference type="EMBL" id="MFC3097504.1"/>
    </source>
</evidence>
<name>A0ABV7E458_9SPHN</name>
<gene>
    <name evidence="2" type="ORF">ACFODU_06770</name>
</gene>
<comment type="caution">
    <text evidence="2">The sequence shown here is derived from an EMBL/GenBank/DDBJ whole genome shotgun (WGS) entry which is preliminary data.</text>
</comment>
<feature type="region of interest" description="Disordered" evidence="1">
    <location>
        <begin position="1"/>
        <end position="23"/>
    </location>
</feature>